<keyword evidence="8" id="KW-0449">Lipoprotein</keyword>
<comment type="caution">
    <text evidence="8">The sequence shown here is derived from an EMBL/GenBank/DDBJ whole genome shotgun (WGS) entry which is preliminary data.</text>
</comment>
<feature type="transmembrane region" description="Helical" evidence="7">
    <location>
        <begin position="12"/>
        <end position="32"/>
    </location>
</feature>
<evidence type="ECO:0000256" key="4">
    <source>
        <dbReference type="ARBA" id="ARBA00022692"/>
    </source>
</evidence>
<keyword evidence="4 7" id="KW-0812">Transmembrane</keyword>
<comment type="similarity">
    <text evidence="1 7">Belongs to the Lgt family.</text>
</comment>
<keyword evidence="5 7" id="KW-1133">Transmembrane helix</keyword>
<feature type="transmembrane region" description="Helical" evidence="7">
    <location>
        <begin position="217"/>
        <end position="239"/>
    </location>
</feature>
<keyword evidence="6 7" id="KW-0472">Membrane</keyword>
<feature type="transmembrane region" description="Helical" evidence="7">
    <location>
        <begin position="193"/>
        <end position="211"/>
    </location>
</feature>
<dbReference type="Pfam" id="PF01790">
    <property type="entry name" value="LGT"/>
    <property type="match status" value="1"/>
</dbReference>
<proteinExistence type="inferred from homology"/>
<sequence>MHSVIFRIGQFPVYAYGFFLGVAFLVGIYYASRRAPGYGVAPDAVVEVSVLCIFGAIIGSRLVFVLLNWDIYRDNLIHIFLIREGGLTFYGGIFGAIFLAIPYIIYKKYSLPALFDICTPAIALGYSIARIGCFLNGCCYGRVCSYTHFPLGVHFPALEGWRYPTQIYAVGYSLLILFFLLKLEKKKVFRGELFFDYLWMYGIARFFIEYFREEPFSVWGIMTAAQFACILIIIIALILREILRRHAIQRSQEHS</sequence>
<accession>A0A1V5SIY6</accession>
<dbReference type="PANTHER" id="PTHR30589:SF0">
    <property type="entry name" value="PHOSPHATIDYLGLYCEROL--PROLIPOPROTEIN DIACYLGLYCERYL TRANSFERASE"/>
    <property type="match status" value="1"/>
</dbReference>
<dbReference type="EMBL" id="MWBQ01000224">
    <property type="protein sequence ID" value="OQA54141.1"/>
    <property type="molecule type" value="Genomic_DNA"/>
</dbReference>
<dbReference type="GO" id="GO:0042158">
    <property type="term" value="P:lipoprotein biosynthetic process"/>
    <property type="evidence" value="ECO:0007669"/>
    <property type="project" value="UniProtKB-UniRule"/>
</dbReference>
<dbReference type="GO" id="GO:0005886">
    <property type="term" value="C:plasma membrane"/>
    <property type="evidence" value="ECO:0007669"/>
    <property type="project" value="UniProtKB-SubCell"/>
</dbReference>
<feature type="binding site" evidence="7">
    <location>
        <position position="130"/>
    </location>
    <ligand>
        <name>a 1,2-diacyl-sn-glycero-3-phospho-(1'-sn-glycerol)</name>
        <dbReference type="ChEBI" id="CHEBI:64716"/>
    </ligand>
</feature>
<evidence type="ECO:0000256" key="6">
    <source>
        <dbReference type="ARBA" id="ARBA00023136"/>
    </source>
</evidence>
<keyword evidence="3 7" id="KW-0808">Transferase</keyword>
<name>A0A1V5SIY6_9BACT</name>
<keyword evidence="2 7" id="KW-1003">Cell membrane</keyword>
<gene>
    <name evidence="8" type="primary">lgt_2</name>
    <name evidence="7" type="synonym">lgt</name>
    <name evidence="8" type="ORF">BWY41_02219</name>
</gene>
<dbReference type="InterPro" id="IPR001640">
    <property type="entry name" value="Lgt"/>
</dbReference>
<dbReference type="EC" id="2.5.1.145" evidence="7"/>
<keyword evidence="8" id="KW-0328">Glycosyltransferase</keyword>
<dbReference type="NCBIfam" id="TIGR00544">
    <property type="entry name" value="lgt"/>
    <property type="match status" value="1"/>
</dbReference>
<feature type="transmembrane region" description="Helical" evidence="7">
    <location>
        <begin position="44"/>
        <end position="67"/>
    </location>
</feature>
<evidence type="ECO:0000256" key="3">
    <source>
        <dbReference type="ARBA" id="ARBA00022679"/>
    </source>
</evidence>
<dbReference type="PANTHER" id="PTHR30589">
    <property type="entry name" value="PROLIPOPROTEIN DIACYLGLYCERYL TRANSFERASE"/>
    <property type="match status" value="1"/>
</dbReference>
<dbReference type="HAMAP" id="MF_01147">
    <property type="entry name" value="Lgt"/>
    <property type="match status" value="1"/>
</dbReference>
<feature type="transmembrane region" description="Helical" evidence="7">
    <location>
        <begin position="87"/>
        <end position="106"/>
    </location>
</feature>
<dbReference type="AlphaFoldDB" id="A0A1V5SIY6"/>
<protein>
    <recommendedName>
        <fullName evidence="7">Phosphatidylglycerol--prolipoprotein diacylglyceryl transferase</fullName>
        <ecNumber evidence="7">2.5.1.145</ecNumber>
    </recommendedName>
</protein>
<comment type="pathway">
    <text evidence="7">Protein modification; lipoprotein biosynthesis (diacylglyceryl transfer).</text>
</comment>
<evidence type="ECO:0000256" key="1">
    <source>
        <dbReference type="ARBA" id="ARBA00007150"/>
    </source>
</evidence>
<reference evidence="8" key="1">
    <citation type="submission" date="2017-02" db="EMBL/GenBank/DDBJ databases">
        <title>Delving into the versatile metabolic prowess of the omnipresent phylum Bacteroidetes.</title>
        <authorList>
            <person name="Nobu M.K."/>
            <person name="Mei R."/>
            <person name="Narihiro T."/>
            <person name="Kuroda K."/>
            <person name="Liu W.-T."/>
        </authorList>
    </citation>
    <scope>NUCLEOTIDE SEQUENCE</scope>
    <source>
        <strain evidence="8">ADurb.Bin276</strain>
    </source>
</reference>
<evidence type="ECO:0000256" key="2">
    <source>
        <dbReference type="ARBA" id="ARBA00022475"/>
    </source>
</evidence>
<evidence type="ECO:0000313" key="8">
    <source>
        <dbReference type="EMBL" id="OQA54141.1"/>
    </source>
</evidence>
<evidence type="ECO:0000256" key="5">
    <source>
        <dbReference type="ARBA" id="ARBA00022989"/>
    </source>
</evidence>
<dbReference type="Proteomes" id="UP000485569">
    <property type="component" value="Unassembled WGS sequence"/>
</dbReference>
<feature type="transmembrane region" description="Helical" evidence="7">
    <location>
        <begin position="163"/>
        <end position="181"/>
    </location>
</feature>
<comment type="catalytic activity">
    <reaction evidence="7">
        <text>L-cysteinyl-[prolipoprotein] + a 1,2-diacyl-sn-glycero-3-phospho-(1'-sn-glycerol) = an S-1,2-diacyl-sn-glyceryl-L-cysteinyl-[prolipoprotein] + sn-glycerol 1-phosphate + H(+)</text>
        <dbReference type="Rhea" id="RHEA:56712"/>
        <dbReference type="Rhea" id="RHEA-COMP:14679"/>
        <dbReference type="Rhea" id="RHEA-COMP:14680"/>
        <dbReference type="ChEBI" id="CHEBI:15378"/>
        <dbReference type="ChEBI" id="CHEBI:29950"/>
        <dbReference type="ChEBI" id="CHEBI:57685"/>
        <dbReference type="ChEBI" id="CHEBI:64716"/>
        <dbReference type="ChEBI" id="CHEBI:140658"/>
        <dbReference type="EC" id="2.5.1.145"/>
    </reaction>
</comment>
<dbReference type="UniPathway" id="UPA00664"/>
<evidence type="ECO:0000256" key="7">
    <source>
        <dbReference type="HAMAP-Rule" id="MF_01147"/>
    </source>
</evidence>
<organism evidence="8">
    <name type="scientific">Candidatus Atribacter allofermentans</name>
    <dbReference type="NCBI Taxonomy" id="1852833"/>
    <lineage>
        <taxon>Bacteria</taxon>
        <taxon>Pseudomonadati</taxon>
        <taxon>Atribacterota</taxon>
        <taxon>Atribacteria</taxon>
        <taxon>Atribacterales</taxon>
        <taxon>Atribacteraceae</taxon>
        <taxon>Atribacter</taxon>
    </lineage>
</organism>
<comment type="function">
    <text evidence="7">Catalyzes the transfer of the diacylglyceryl group from phosphatidylglycerol to the sulfhydryl group of the N-terminal cysteine of a prolipoprotein, the first step in the formation of mature lipoproteins.</text>
</comment>
<comment type="subcellular location">
    <subcellularLocation>
        <location evidence="7">Cell membrane</location>
        <topology evidence="7">Multi-pass membrane protein</topology>
    </subcellularLocation>
</comment>
<dbReference type="GO" id="GO:0008961">
    <property type="term" value="F:phosphatidylglycerol-prolipoprotein diacylglyceryl transferase activity"/>
    <property type="evidence" value="ECO:0007669"/>
    <property type="project" value="UniProtKB-UniRule"/>
</dbReference>